<protein>
    <submittedName>
        <fullName evidence="5">Galactonate dehydratase</fullName>
    </submittedName>
</protein>
<dbReference type="Gene3D" id="3.30.390.10">
    <property type="entry name" value="Enolase-like, N-terminal domain"/>
    <property type="match status" value="1"/>
</dbReference>
<dbReference type="InterPro" id="IPR013341">
    <property type="entry name" value="Mandelate_racemase_N_dom"/>
</dbReference>
<sequence>MKVRKFETFIVPPRWLFLKIETDDGIVGWGEPIVEGRAATVEAAVHELSEYIIGKDPMRIEDIWQMLYRTGFYRGGPVLMSAIAGIDQALWDIKGKYYNAPVYDLMGGACRDKVRVYSWIGGDRPDDILRQAKSAKDSGFTAIKMNATEELQFIDSYSKVDAVLERVAAIRENLGMNFGIGIDFHGRVHKAMAKILAKELEQYHPMFIEEPVLPENNEALREIATHCNIPIATGERMYSRWEFKKVLQDGYVDIIQPDLSHAGGITECKKIFSMAEAYDVTVAPHCPLGPIALASCLQVDASSYNVFIQEQSLGIHYNQGSDLLDYLTDKTVFEYQDGYVLNPIKPGLGIEINEEFVREQQKIGHQWKNPVWRHSDGTIAEW</sequence>
<dbReference type="NCBIfam" id="NF010624">
    <property type="entry name" value="PRK14017.1"/>
    <property type="match status" value="1"/>
</dbReference>
<dbReference type="AlphaFoldDB" id="A0A0A3HZC4"/>
<dbReference type="InterPro" id="IPR034593">
    <property type="entry name" value="DgoD-like"/>
</dbReference>
<dbReference type="CDD" id="cd03325">
    <property type="entry name" value="D-galactonate_dehydratase"/>
    <property type="match status" value="1"/>
</dbReference>
<evidence type="ECO:0000256" key="3">
    <source>
        <dbReference type="ARBA" id="ARBA00023239"/>
    </source>
</evidence>
<keyword evidence="2" id="KW-0460">Magnesium</keyword>
<dbReference type="PANTHER" id="PTHR48080:SF2">
    <property type="entry name" value="D-GALACTONATE DEHYDRATASE"/>
    <property type="match status" value="1"/>
</dbReference>
<dbReference type="SUPFAM" id="SSF51604">
    <property type="entry name" value="Enolase C-terminal domain-like"/>
    <property type="match status" value="1"/>
</dbReference>
<dbReference type="EMBL" id="JPVO01000034">
    <property type="protein sequence ID" value="KGR77931.1"/>
    <property type="molecule type" value="Genomic_DNA"/>
</dbReference>
<dbReference type="SFLD" id="SFLDG00179">
    <property type="entry name" value="mandelate_racemase"/>
    <property type="match status" value="1"/>
</dbReference>
<dbReference type="SMART" id="SM00922">
    <property type="entry name" value="MR_MLE"/>
    <property type="match status" value="1"/>
</dbReference>
<dbReference type="STRING" id="1384057.CD33_01780"/>
<dbReference type="eggNOG" id="COG4948">
    <property type="taxonomic scope" value="Bacteria"/>
</dbReference>
<evidence type="ECO:0000259" key="4">
    <source>
        <dbReference type="SMART" id="SM00922"/>
    </source>
</evidence>
<dbReference type="SFLD" id="SFLDF00003">
    <property type="entry name" value="D-galactonate_dehydratase"/>
    <property type="match status" value="1"/>
</dbReference>
<dbReference type="InterPro" id="IPR029017">
    <property type="entry name" value="Enolase-like_N"/>
</dbReference>
<evidence type="ECO:0000313" key="5">
    <source>
        <dbReference type="EMBL" id="KGR77931.1"/>
    </source>
</evidence>
<dbReference type="GO" id="GO:0046872">
    <property type="term" value="F:metal ion binding"/>
    <property type="evidence" value="ECO:0007669"/>
    <property type="project" value="UniProtKB-KW"/>
</dbReference>
<dbReference type="Proteomes" id="UP000030408">
    <property type="component" value="Unassembled WGS sequence"/>
</dbReference>
<dbReference type="RefSeq" id="WP_036197566.1">
    <property type="nucleotide sequence ID" value="NZ_AVCY01000022.1"/>
</dbReference>
<dbReference type="PANTHER" id="PTHR48080">
    <property type="entry name" value="D-GALACTONATE DEHYDRATASE-RELATED"/>
    <property type="match status" value="1"/>
</dbReference>
<proteinExistence type="predicted"/>
<keyword evidence="3" id="KW-0456">Lyase</keyword>
<dbReference type="GO" id="GO:0034194">
    <property type="term" value="P:D-galactonate catabolic process"/>
    <property type="evidence" value="ECO:0007669"/>
    <property type="project" value="InterPro"/>
</dbReference>
<dbReference type="InterPro" id="IPR036849">
    <property type="entry name" value="Enolase-like_C_sf"/>
</dbReference>
<organism evidence="5 6">
    <name type="scientific">Ureibacillus sinduriensis BLB-1 = JCM 15800</name>
    <dbReference type="NCBI Taxonomy" id="1384057"/>
    <lineage>
        <taxon>Bacteria</taxon>
        <taxon>Bacillati</taxon>
        <taxon>Bacillota</taxon>
        <taxon>Bacilli</taxon>
        <taxon>Bacillales</taxon>
        <taxon>Caryophanaceae</taxon>
        <taxon>Ureibacillus</taxon>
    </lineage>
</organism>
<dbReference type="Pfam" id="PF13378">
    <property type="entry name" value="MR_MLE_C"/>
    <property type="match status" value="1"/>
</dbReference>
<gene>
    <name evidence="5" type="ORF">CD33_01780</name>
</gene>
<dbReference type="FunFam" id="3.30.390.10:FF:000003">
    <property type="entry name" value="D-galactonate dehydratase"/>
    <property type="match status" value="1"/>
</dbReference>
<keyword evidence="1" id="KW-0479">Metal-binding</keyword>
<feature type="domain" description="Mandelate racemase/muconate lactonizing enzyme C-terminal" evidence="4">
    <location>
        <begin position="125"/>
        <end position="230"/>
    </location>
</feature>
<dbReference type="Pfam" id="PF02746">
    <property type="entry name" value="MR_MLE_N"/>
    <property type="match status" value="1"/>
</dbReference>
<evidence type="ECO:0000313" key="6">
    <source>
        <dbReference type="Proteomes" id="UP000030408"/>
    </source>
</evidence>
<dbReference type="Gene3D" id="3.20.20.120">
    <property type="entry name" value="Enolase-like C-terminal domain"/>
    <property type="match status" value="1"/>
</dbReference>
<comment type="caution">
    <text evidence="5">The sequence shown here is derived from an EMBL/GenBank/DDBJ whole genome shotgun (WGS) entry which is preliminary data.</text>
</comment>
<dbReference type="GO" id="GO:0009063">
    <property type="term" value="P:amino acid catabolic process"/>
    <property type="evidence" value="ECO:0007669"/>
    <property type="project" value="InterPro"/>
</dbReference>
<dbReference type="InterPro" id="IPR023592">
    <property type="entry name" value="Galactonate_deHydtase"/>
</dbReference>
<dbReference type="GO" id="GO:0008869">
    <property type="term" value="F:galactonate dehydratase activity"/>
    <property type="evidence" value="ECO:0007669"/>
    <property type="project" value="InterPro"/>
</dbReference>
<dbReference type="PROSITE" id="PS00909">
    <property type="entry name" value="MR_MLE_2"/>
    <property type="match status" value="1"/>
</dbReference>
<name>A0A0A3HZC4_9BACL</name>
<keyword evidence="6" id="KW-1185">Reference proteome</keyword>
<reference evidence="5 6" key="1">
    <citation type="submission" date="2014-02" db="EMBL/GenBank/DDBJ databases">
        <title>Draft genome sequence of Lysinibacillus sinduriensis JCM 15800.</title>
        <authorList>
            <person name="Zhang F."/>
            <person name="Wang G."/>
            <person name="Zhang L."/>
        </authorList>
    </citation>
    <scope>NUCLEOTIDE SEQUENCE [LARGE SCALE GENOMIC DNA]</scope>
    <source>
        <strain evidence="5 6">JCM 15800</strain>
    </source>
</reference>
<evidence type="ECO:0000256" key="1">
    <source>
        <dbReference type="ARBA" id="ARBA00022723"/>
    </source>
</evidence>
<dbReference type="InterPro" id="IPR029065">
    <property type="entry name" value="Enolase_C-like"/>
</dbReference>
<evidence type="ECO:0000256" key="2">
    <source>
        <dbReference type="ARBA" id="ARBA00022842"/>
    </source>
</evidence>
<accession>A0A0A3HZC4</accession>
<dbReference type="InterPro" id="IPR013342">
    <property type="entry name" value="Mandelate_racemase_C"/>
</dbReference>
<dbReference type="SFLD" id="SFLDS00001">
    <property type="entry name" value="Enolase"/>
    <property type="match status" value="1"/>
</dbReference>
<dbReference type="SUPFAM" id="SSF54826">
    <property type="entry name" value="Enolase N-terminal domain-like"/>
    <property type="match status" value="1"/>
</dbReference>
<dbReference type="OrthoDB" id="9775391at2"/>
<dbReference type="InterPro" id="IPR018110">
    <property type="entry name" value="Mandel_Rmase/mucon_lact_enz_CS"/>
</dbReference>
<dbReference type="PROSITE" id="PS00908">
    <property type="entry name" value="MR_MLE_1"/>
    <property type="match status" value="1"/>
</dbReference>